<dbReference type="InterPro" id="IPR046848">
    <property type="entry name" value="E_motif"/>
</dbReference>
<feature type="repeat" description="PPR" evidence="2">
    <location>
        <begin position="564"/>
        <end position="598"/>
    </location>
</feature>
<protein>
    <recommendedName>
        <fullName evidence="5">Pentatricopeptide repeat-containing protein</fullName>
    </recommendedName>
</protein>
<evidence type="ECO:0000313" key="4">
    <source>
        <dbReference type="Proteomes" id="UP000825935"/>
    </source>
</evidence>
<dbReference type="PROSITE" id="PS51375">
    <property type="entry name" value="PPR"/>
    <property type="match status" value="5"/>
</dbReference>
<feature type="repeat" description="PPR" evidence="2">
    <location>
        <begin position="451"/>
        <end position="485"/>
    </location>
</feature>
<dbReference type="InterPro" id="IPR011990">
    <property type="entry name" value="TPR-like_helical_dom_sf"/>
</dbReference>
<evidence type="ECO:0000256" key="1">
    <source>
        <dbReference type="ARBA" id="ARBA00022737"/>
    </source>
</evidence>
<dbReference type="InterPro" id="IPR046960">
    <property type="entry name" value="PPR_At4g14850-like_plant"/>
</dbReference>
<dbReference type="Pfam" id="PF01535">
    <property type="entry name" value="PPR"/>
    <property type="match status" value="5"/>
</dbReference>
<feature type="repeat" description="PPR" evidence="2">
    <location>
        <begin position="665"/>
        <end position="699"/>
    </location>
</feature>
<dbReference type="AlphaFoldDB" id="A0A8T2QSK8"/>
<dbReference type="GO" id="GO:0009451">
    <property type="term" value="P:RNA modification"/>
    <property type="evidence" value="ECO:0007669"/>
    <property type="project" value="InterPro"/>
</dbReference>
<gene>
    <name evidence="3" type="ORF">KP509_32G031800</name>
</gene>
<dbReference type="FunFam" id="1.25.40.10:FF:000343">
    <property type="entry name" value="Pentatricopeptide repeat-containing protein At3g58590"/>
    <property type="match status" value="1"/>
</dbReference>
<dbReference type="SUPFAM" id="SSF81901">
    <property type="entry name" value="HCP-like"/>
    <property type="match status" value="1"/>
</dbReference>
<reference evidence="3" key="1">
    <citation type="submission" date="2021-08" db="EMBL/GenBank/DDBJ databases">
        <title>WGS assembly of Ceratopteris richardii.</title>
        <authorList>
            <person name="Marchant D.B."/>
            <person name="Chen G."/>
            <person name="Jenkins J."/>
            <person name="Shu S."/>
            <person name="Leebens-Mack J."/>
            <person name="Grimwood J."/>
            <person name="Schmutz J."/>
            <person name="Soltis P."/>
            <person name="Soltis D."/>
            <person name="Chen Z.-H."/>
        </authorList>
    </citation>
    <scope>NUCLEOTIDE SEQUENCE</scope>
    <source>
        <strain evidence="3">Whitten #5841</strain>
        <tissue evidence="3">Leaf</tissue>
    </source>
</reference>
<dbReference type="OrthoDB" id="509099at2759"/>
<name>A0A8T2QSK8_CERRI</name>
<organism evidence="3 4">
    <name type="scientific">Ceratopteris richardii</name>
    <name type="common">Triangle waterfern</name>
    <dbReference type="NCBI Taxonomy" id="49495"/>
    <lineage>
        <taxon>Eukaryota</taxon>
        <taxon>Viridiplantae</taxon>
        <taxon>Streptophyta</taxon>
        <taxon>Embryophyta</taxon>
        <taxon>Tracheophyta</taxon>
        <taxon>Polypodiopsida</taxon>
        <taxon>Polypodiidae</taxon>
        <taxon>Polypodiales</taxon>
        <taxon>Pteridineae</taxon>
        <taxon>Pteridaceae</taxon>
        <taxon>Parkerioideae</taxon>
        <taxon>Ceratopteris</taxon>
    </lineage>
</organism>
<evidence type="ECO:0000313" key="3">
    <source>
        <dbReference type="EMBL" id="KAH7286989.1"/>
    </source>
</evidence>
<dbReference type="Pfam" id="PF13041">
    <property type="entry name" value="PPR_2"/>
    <property type="match status" value="3"/>
</dbReference>
<dbReference type="Proteomes" id="UP000825935">
    <property type="component" value="Chromosome 32"/>
</dbReference>
<dbReference type="EMBL" id="CM035437">
    <property type="protein sequence ID" value="KAH7286989.1"/>
    <property type="molecule type" value="Genomic_DNA"/>
</dbReference>
<proteinExistence type="predicted"/>
<sequence>MSTQICVTPATATATAFLGHTESLQKKIAACCRNGQLDLAIQLLSQASVPLAENIYCVLLQTCQKKRALHHTKQIRFHLSHHKPNISTSLHEHLVVAFAKCGALEGACNVLHACSHRTFFSWTAIISCCVELGRPQKAFHFLKCMRDDGVKPNHYTFVSLFKACGSILDIKQGRTLHEEAKDMGFLSYIYVVNSLISMYGKCGSITEAEEVFQRGANARDLVTWNAMLSAYIDLGENQKALQLFRQLHNEGINPDARTFIMGLLACHNNKEHVEVGEKVFSEEFSFDIGECIHAGAKKNCVLSNDFFLSTLIIMYGKCKSCARAENVFCSIGNPDIVQWNSMLTAYIELGLAVKTLQAFVQLNKEAKIPDQHTFVLALQACCLLAEEGIPFIQLGYAKLMALEIGEALLHDAWKQGYASNSFLNTAMISLYGKCGIIEKAEAIFSQVDRQRVTTWNAVLSTYIELGKGEKALQLYSTMQKEGVSPDSVTFVVAIQACCIILEKENASRLSSSVSLEIGKALHMDAEREGLDTKEFVGNTLLHMYGKCGAIDDAEKIFGQLPQYNIILWNTMLSVLAEQGLADKASILFLQMQETGILMNEGTLISILQASSVAGWMDLCMKIHFIIVAEGYDTYSTLITTLIHTYGNCASIADAKTAFSGLCQYDLISCSAYLDSLVQTCHFDACLEAFEFMRRIGLEPDGVTFYSLLSGCSHAGTVDIGIQCFEFLIRECCILPESRHYAIMLDLLGRAGDFRRLKNLLVTKNADLDMWFSLLGVCSVHGNVEMGKWAFDKILHMNPKDASAYILMWNIFTNAGMEESANEIDFLRQREGLDKVCLE</sequence>
<accession>A0A8T2QSK8</accession>
<evidence type="ECO:0008006" key="5">
    <source>
        <dbReference type="Google" id="ProtNLM"/>
    </source>
</evidence>
<dbReference type="FunFam" id="1.25.40.10:FF:000158">
    <property type="entry name" value="pentatricopeptide repeat-containing protein At2g33680"/>
    <property type="match status" value="1"/>
</dbReference>
<dbReference type="GO" id="GO:0048731">
    <property type="term" value="P:system development"/>
    <property type="evidence" value="ECO:0007669"/>
    <property type="project" value="UniProtKB-ARBA"/>
</dbReference>
<dbReference type="Gene3D" id="1.25.40.10">
    <property type="entry name" value="Tetratricopeptide repeat domain"/>
    <property type="match status" value="6"/>
</dbReference>
<dbReference type="InterPro" id="IPR002885">
    <property type="entry name" value="PPR_rpt"/>
</dbReference>
<comment type="caution">
    <text evidence="3">The sequence shown here is derived from an EMBL/GenBank/DDBJ whole genome shotgun (WGS) entry which is preliminary data.</text>
</comment>
<dbReference type="GO" id="GO:0003723">
    <property type="term" value="F:RNA binding"/>
    <property type="evidence" value="ECO:0007669"/>
    <property type="project" value="InterPro"/>
</dbReference>
<dbReference type="NCBIfam" id="TIGR00756">
    <property type="entry name" value="PPR"/>
    <property type="match status" value="4"/>
</dbReference>
<evidence type="ECO:0000256" key="2">
    <source>
        <dbReference type="PROSITE-ProRule" id="PRU00708"/>
    </source>
</evidence>
<keyword evidence="1" id="KW-0677">Repeat</keyword>
<feature type="repeat" description="PPR" evidence="2">
    <location>
        <begin position="118"/>
        <end position="152"/>
    </location>
</feature>
<feature type="repeat" description="PPR" evidence="2">
    <location>
        <begin position="220"/>
        <end position="254"/>
    </location>
</feature>
<dbReference type="PANTHER" id="PTHR47926:SF347">
    <property type="entry name" value="PENTATRICOPEPTIDE REPEAT-CONTAINING PROTEIN"/>
    <property type="match status" value="1"/>
</dbReference>
<dbReference type="Pfam" id="PF20431">
    <property type="entry name" value="E_motif"/>
    <property type="match status" value="1"/>
</dbReference>
<dbReference type="PANTHER" id="PTHR47926">
    <property type="entry name" value="PENTATRICOPEPTIDE REPEAT-CONTAINING PROTEIN"/>
    <property type="match status" value="1"/>
</dbReference>
<keyword evidence="4" id="KW-1185">Reference proteome</keyword>